<feature type="compositionally biased region" description="Pro residues" evidence="1">
    <location>
        <begin position="102"/>
        <end position="113"/>
    </location>
</feature>
<proteinExistence type="predicted"/>
<sequence length="236" mass="25829">MNTESLLEQARLGCPAAIATLINRTLSKRGARARAKVRSGQFEILLEAPSTPKQQPTVEWLVKGLSNLSVSGFETVTIYGRAQGQTQPDWQQTVPLVSFTAPIPPNETPPDETPPNETETPAVDPAPDLTQYCFVRNLSLLTIELLAPTSEIAQLVNDFHALSPAEKLSVLPGLDLAFRSPEKVTTDGLSPNPQVWLQQLLEIEPSSARKASIWLSRYCHNPEATVEQVSRVLTKA</sequence>
<evidence type="ECO:0000256" key="1">
    <source>
        <dbReference type="SAM" id="MobiDB-lite"/>
    </source>
</evidence>
<evidence type="ECO:0000313" key="3">
    <source>
        <dbReference type="Proteomes" id="UP000636505"/>
    </source>
</evidence>
<accession>A0A8J7ARR3</accession>
<dbReference type="EMBL" id="JADEXG010000054">
    <property type="protein sequence ID" value="MBE9079366.1"/>
    <property type="molecule type" value="Genomic_DNA"/>
</dbReference>
<protein>
    <submittedName>
        <fullName evidence="2">Uncharacterized protein</fullName>
    </submittedName>
</protein>
<dbReference type="Proteomes" id="UP000636505">
    <property type="component" value="Unassembled WGS sequence"/>
</dbReference>
<keyword evidence="3" id="KW-1185">Reference proteome</keyword>
<reference evidence="2" key="1">
    <citation type="submission" date="2020-10" db="EMBL/GenBank/DDBJ databases">
        <authorList>
            <person name="Castelo-Branco R."/>
            <person name="Eusebio N."/>
            <person name="Adriana R."/>
            <person name="Vieira A."/>
            <person name="Brugerolle De Fraissinette N."/>
            <person name="Rezende De Castro R."/>
            <person name="Schneider M.P."/>
            <person name="Vasconcelos V."/>
            <person name="Leao P.N."/>
        </authorList>
    </citation>
    <scope>NUCLEOTIDE SEQUENCE</scope>
    <source>
        <strain evidence="2">LEGE 07310</strain>
    </source>
</reference>
<dbReference type="RefSeq" id="WP_193910254.1">
    <property type="nucleotide sequence ID" value="NZ_JADEXG010000054.1"/>
</dbReference>
<comment type="caution">
    <text evidence="2">The sequence shown here is derived from an EMBL/GenBank/DDBJ whole genome shotgun (WGS) entry which is preliminary data.</text>
</comment>
<organism evidence="2 3">
    <name type="scientific">Vasconcelosia minhoensis LEGE 07310</name>
    <dbReference type="NCBI Taxonomy" id="915328"/>
    <lineage>
        <taxon>Bacteria</taxon>
        <taxon>Bacillati</taxon>
        <taxon>Cyanobacteriota</taxon>
        <taxon>Cyanophyceae</taxon>
        <taxon>Nodosilineales</taxon>
        <taxon>Cymatolegaceae</taxon>
        <taxon>Vasconcelosia</taxon>
        <taxon>Vasconcelosia minhoensis</taxon>
    </lineage>
</organism>
<evidence type="ECO:0000313" key="2">
    <source>
        <dbReference type="EMBL" id="MBE9079366.1"/>
    </source>
</evidence>
<gene>
    <name evidence="2" type="ORF">IQ241_19040</name>
</gene>
<feature type="region of interest" description="Disordered" evidence="1">
    <location>
        <begin position="101"/>
        <end position="125"/>
    </location>
</feature>
<name>A0A8J7ARR3_9CYAN</name>
<dbReference type="AlphaFoldDB" id="A0A8J7ARR3"/>